<feature type="region of interest" description="Disordered" evidence="1">
    <location>
        <begin position="1"/>
        <end position="22"/>
    </location>
</feature>
<feature type="compositionally biased region" description="Basic residues" evidence="1">
    <location>
        <begin position="76"/>
        <end position="106"/>
    </location>
</feature>
<feature type="non-terminal residue" evidence="2">
    <location>
        <position position="1"/>
    </location>
</feature>
<evidence type="ECO:0000256" key="1">
    <source>
        <dbReference type="SAM" id="MobiDB-lite"/>
    </source>
</evidence>
<feature type="compositionally biased region" description="Basic and acidic residues" evidence="1">
    <location>
        <begin position="1"/>
        <end position="10"/>
    </location>
</feature>
<feature type="region of interest" description="Disordered" evidence="1">
    <location>
        <begin position="52"/>
        <end position="122"/>
    </location>
</feature>
<dbReference type="AlphaFoldDB" id="C6T1L5"/>
<evidence type="ECO:0000313" key="2">
    <source>
        <dbReference type="EMBL" id="ACU15465.1"/>
    </source>
</evidence>
<feature type="compositionally biased region" description="Basic residues" evidence="1">
    <location>
        <begin position="11"/>
        <end position="21"/>
    </location>
</feature>
<proteinExistence type="evidence at transcript level"/>
<dbReference type="EMBL" id="BT091321">
    <property type="protein sequence ID" value="ACU15465.1"/>
    <property type="molecule type" value="mRNA"/>
</dbReference>
<name>C6T1L5_SOYBN</name>
<reference evidence="2" key="1">
    <citation type="submission" date="2009-08" db="EMBL/GenBank/DDBJ databases">
        <authorList>
            <person name="Cheung F."/>
            <person name="Xiao Y."/>
            <person name="Chan A."/>
            <person name="Moskal W."/>
            <person name="Town C.D."/>
        </authorList>
    </citation>
    <scope>NUCLEOTIDE SEQUENCE</scope>
</reference>
<sequence>GGVRESEARSEKRHGSRRVGKGIRGALLLHLRHQPQQSRQSLPGRFHALFRGSEDPGLPQHRRQTHLPSLPTVPALHHHRRFSALRRQRRHARLRQRQPPARRRTTRPQVQPNVPFDTNTTGKLLCVE</sequence>
<organism evidence="2">
    <name type="scientific">Glycine max</name>
    <name type="common">Soybean</name>
    <name type="synonym">Glycine hispida</name>
    <dbReference type="NCBI Taxonomy" id="3847"/>
    <lineage>
        <taxon>Eukaryota</taxon>
        <taxon>Viridiplantae</taxon>
        <taxon>Streptophyta</taxon>
        <taxon>Embryophyta</taxon>
        <taxon>Tracheophyta</taxon>
        <taxon>Spermatophyta</taxon>
        <taxon>Magnoliopsida</taxon>
        <taxon>eudicotyledons</taxon>
        <taxon>Gunneridae</taxon>
        <taxon>Pentapetalae</taxon>
        <taxon>rosids</taxon>
        <taxon>fabids</taxon>
        <taxon>Fabales</taxon>
        <taxon>Fabaceae</taxon>
        <taxon>Papilionoideae</taxon>
        <taxon>50 kb inversion clade</taxon>
        <taxon>NPAAA clade</taxon>
        <taxon>indigoferoid/millettioid clade</taxon>
        <taxon>Phaseoleae</taxon>
        <taxon>Glycine</taxon>
        <taxon>Glycine subgen. Soja</taxon>
    </lineage>
</organism>
<feature type="compositionally biased region" description="Polar residues" evidence="1">
    <location>
        <begin position="109"/>
        <end position="122"/>
    </location>
</feature>
<accession>C6T1L5</accession>
<protein>
    <submittedName>
        <fullName evidence="2">Uncharacterized protein</fullName>
    </submittedName>
</protein>